<name>A0ABV4UMN2_9MICC</name>
<dbReference type="Proteomes" id="UP001575652">
    <property type="component" value="Unassembled WGS sequence"/>
</dbReference>
<dbReference type="Gene3D" id="2.70.70.10">
    <property type="entry name" value="Glucose Permease (Domain IIA)"/>
    <property type="match status" value="1"/>
</dbReference>
<gene>
    <name evidence="3" type="ORF">ACETWP_09975</name>
</gene>
<keyword evidence="1" id="KW-0732">Signal</keyword>
<dbReference type="Pfam" id="PF08239">
    <property type="entry name" value="SH3_3"/>
    <property type="match status" value="1"/>
</dbReference>
<dbReference type="InterPro" id="IPR003646">
    <property type="entry name" value="SH3-like_bac-type"/>
</dbReference>
<evidence type="ECO:0000313" key="3">
    <source>
        <dbReference type="EMBL" id="MFB0834916.1"/>
    </source>
</evidence>
<dbReference type="CDD" id="cd12797">
    <property type="entry name" value="M23_peptidase"/>
    <property type="match status" value="1"/>
</dbReference>
<dbReference type="InterPro" id="IPR011055">
    <property type="entry name" value="Dup_hybrid_motif"/>
</dbReference>
<dbReference type="PROSITE" id="PS51781">
    <property type="entry name" value="SH3B"/>
    <property type="match status" value="1"/>
</dbReference>
<proteinExistence type="predicted"/>
<evidence type="ECO:0000256" key="1">
    <source>
        <dbReference type="SAM" id="SignalP"/>
    </source>
</evidence>
<comment type="caution">
    <text evidence="3">The sequence shown here is derived from an EMBL/GenBank/DDBJ whole genome shotgun (WGS) entry which is preliminary data.</text>
</comment>
<dbReference type="InterPro" id="IPR016047">
    <property type="entry name" value="M23ase_b-sheet_dom"/>
</dbReference>
<sequence length="495" mass="51918">MKFHPTRTIMSAAAVMTLALGALVAGPPATAAIPLPTAAADSSLAKALKWVNPLKADTYRFSSTHGPRCIPVIGGSTFHLGQDLGAANNAPIYAAASGKVSKLRSGTSNLSGYIVIDHNDNGRKIQTAYYHMWSAFTHVKLGQTVKAGQQIGRVGNSGPSTAPHLHFEVWDGAWYGGAAVEPVSWLKRKGVDMKGDASLVYPDYTPTLCTYYAAKATALKSTPSSTASTLRTLSANAVLVSKPGTLTNGYVPVTSGGVTGWVERYAVSPRRLGTVAPVSSVIIPTITHKASQGVGFRTTAALNLRSRPQTGTVLKTVPKAATVVGVGAATRDLAWMKVRSGSTTAWASTKYLKRIVAAPAAVKTVASLRGQTYTIQTNLFLRKAAVTGATMKMMSKGTKAVGTGKATLNGGWVQIKHGSMTGWASAAHLKKSAPKPVVKTATTAVNLRKGASTRHTVVATVRKGQRVTLTGGKSGTWVQVKYGTKSGWMSAKYLR</sequence>
<dbReference type="PANTHER" id="PTHR21666:SF270">
    <property type="entry name" value="MUREIN HYDROLASE ACTIVATOR ENVC"/>
    <property type="match status" value="1"/>
</dbReference>
<feature type="signal peptide" evidence="1">
    <location>
        <begin position="1"/>
        <end position="31"/>
    </location>
</feature>
<evidence type="ECO:0000313" key="4">
    <source>
        <dbReference type="Proteomes" id="UP001575652"/>
    </source>
</evidence>
<feature type="chain" id="PRO_5045454666" evidence="1">
    <location>
        <begin position="32"/>
        <end position="495"/>
    </location>
</feature>
<dbReference type="InterPro" id="IPR050570">
    <property type="entry name" value="Cell_wall_metabolism_enzyme"/>
</dbReference>
<dbReference type="PANTHER" id="PTHR21666">
    <property type="entry name" value="PEPTIDASE-RELATED"/>
    <property type="match status" value="1"/>
</dbReference>
<dbReference type="Gene3D" id="2.30.30.40">
    <property type="entry name" value="SH3 Domains"/>
    <property type="match status" value="3"/>
</dbReference>
<organism evidence="3 4">
    <name type="scientific">Arthrobacter halodurans</name>
    <dbReference type="NCBI Taxonomy" id="516699"/>
    <lineage>
        <taxon>Bacteria</taxon>
        <taxon>Bacillati</taxon>
        <taxon>Actinomycetota</taxon>
        <taxon>Actinomycetes</taxon>
        <taxon>Micrococcales</taxon>
        <taxon>Micrococcaceae</taxon>
        <taxon>Arthrobacter</taxon>
    </lineage>
</organism>
<dbReference type="SUPFAM" id="SSF51261">
    <property type="entry name" value="Duplicated hybrid motif"/>
    <property type="match status" value="1"/>
</dbReference>
<dbReference type="Pfam" id="PF01551">
    <property type="entry name" value="Peptidase_M23"/>
    <property type="match status" value="1"/>
</dbReference>
<evidence type="ECO:0000259" key="2">
    <source>
        <dbReference type="PROSITE" id="PS51781"/>
    </source>
</evidence>
<dbReference type="RefSeq" id="WP_373972091.1">
    <property type="nucleotide sequence ID" value="NZ_JBHDLJ010000007.1"/>
</dbReference>
<reference evidence="3 4" key="1">
    <citation type="submission" date="2024-09" db="EMBL/GenBank/DDBJ databases">
        <authorList>
            <person name="Salinas-Garcia M.A."/>
            <person name="Prieme A."/>
        </authorList>
    </citation>
    <scope>NUCLEOTIDE SEQUENCE [LARGE SCALE GENOMIC DNA]</scope>
    <source>
        <strain evidence="3 4">DSM 21081</strain>
    </source>
</reference>
<dbReference type="EMBL" id="JBHDLJ010000007">
    <property type="protein sequence ID" value="MFB0834916.1"/>
    <property type="molecule type" value="Genomic_DNA"/>
</dbReference>
<keyword evidence="4" id="KW-1185">Reference proteome</keyword>
<accession>A0ABV4UMN2</accession>
<protein>
    <submittedName>
        <fullName evidence="3">SH3 domain-containing protein</fullName>
    </submittedName>
</protein>
<feature type="domain" description="SH3b" evidence="2">
    <location>
        <begin position="434"/>
        <end position="495"/>
    </location>
</feature>